<dbReference type="InterPro" id="IPR035965">
    <property type="entry name" value="PAS-like_dom_sf"/>
</dbReference>
<feature type="domain" description="PAS" evidence="6">
    <location>
        <begin position="142"/>
        <end position="200"/>
    </location>
</feature>
<dbReference type="SUPFAM" id="SSF141868">
    <property type="entry name" value="EAL domain-like"/>
    <property type="match status" value="1"/>
</dbReference>
<dbReference type="SUPFAM" id="SSF52172">
    <property type="entry name" value="CheY-like"/>
    <property type="match status" value="1"/>
</dbReference>
<dbReference type="Pfam" id="PF13185">
    <property type="entry name" value="GAF_2"/>
    <property type="match status" value="1"/>
</dbReference>
<organism evidence="10 11">
    <name type="scientific">Pelovirga terrestris</name>
    <dbReference type="NCBI Taxonomy" id="2771352"/>
    <lineage>
        <taxon>Bacteria</taxon>
        <taxon>Pseudomonadati</taxon>
        <taxon>Thermodesulfobacteriota</taxon>
        <taxon>Desulfuromonadia</taxon>
        <taxon>Geobacterales</taxon>
        <taxon>Geobacteraceae</taxon>
        <taxon>Pelovirga</taxon>
    </lineage>
</organism>
<dbReference type="InterPro" id="IPR003018">
    <property type="entry name" value="GAF"/>
</dbReference>
<dbReference type="InterPro" id="IPR052155">
    <property type="entry name" value="Biofilm_reg_signaling"/>
</dbReference>
<sequence>MDQTTTRILIVEDEQSHAEVIKRGLLAYSAAAEVVLAHSLQQCAKEIEACCPDLLLLDLNLPDGSAIDYLKKNQDQRPYPVLIMTSQGSEALAVDALKSGVLDYIVKSPESFAAIPRIIERSLREWRNKQDHHNALLALQESELRFRSLLEDVSSVAVQGYRADGTVFYWNNASQELYGYSAAEAFGQHLCDLIIPESMQQDVHAAMTTMVHTRQPIPPAELALRHKDGTDVFVYSSHTVNCLPGQPLEIYCIDMDISERKRHETILAAQLRLSQYSLNHTTEELIQSFLDEAEKLTNSQIGFFHFIGEDQQSLHLQAWSRRTTTEMCKTVPEQRHYPLPQAGVWADCAREKKAIIHNDYTRLANKKGLPAGHAPVIRELVVPVFRDAKIVAMVGVGNKPNNYLTADLEIIQKLADLAWDLIVRKRTEDDVLQARKEWEATFDAMTDMVTIHDRQMRIVRSNKAARDFVGGSAEELIGKLCCEALWNQVGICQDCPLAQTISDGQHHSSIISYAADTMYFHVTTSPLSTSEAEPYFIHVARDITNSKMAERELRKLGLAIEQSPASVVITNVDREIEYVNARFTEVSGYDRAEVLGQNPRILSSGVADIVDYHQLWAHLKAGEQWQGEFLNKHKSGRLFWERAMISPLRDDQGQITHYVGVKEDITTQKTYEKELEYQATHDTLTGLANRALLKDRLTQAIYYAQRSKRIVAVALLDLDRFKVINDTLGHATGDTLLCQIADRLQSAVRETDTVARFGGDEFMVLLTEVAAAQDLSLVMEKIVQIFTQPFEMEQRQLMLSASIGISSYPQNSPDPETLIRYADIAMYQSKKSGSAFSFYNDEMDSFALDTLNLEHDLHGALQRQEFCLHYQPKVDLTTGTIRGCEALLRWQHPELGMVSPGQFIPLAEETGLIVPIGTWVLEQACRQSLAWQAAGLPPIQIAVNLSARQFRQGDLAATVNTLLSQSGLDPSLLELELTESMIMDDPQGAQTALLALKKLGVSLSLDDFGTGYSSLNYLSRFPVDHLKIDQSFIRDIGTSAARTAVVSSIIDIAHNLQLTAIAEGVETAEQLAFLITNKCDAMQGYLFSKPVPADDMARLLQQGTCLHDQVAGGSAEKNHVFL</sequence>
<evidence type="ECO:0000259" key="9">
    <source>
        <dbReference type="PROSITE" id="PS50887"/>
    </source>
</evidence>
<dbReference type="GO" id="GO:0000160">
    <property type="term" value="P:phosphorelay signal transduction system"/>
    <property type="evidence" value="ECO:0007669"/>
    <property type="project" value="InterPro"/>
</dbReference>
<dbReference type="Gene3D" id="3.30.450.40">
    <property type="match status" value="1"/>
</dbReference>
<dbReference type="PROSITE" id="PS50883">
    <property type="entry name" value="EAL"/>
    <property type="match status" value="1"/>
</dbReference>
<dbReference type="InterPro" id="IPR029787">
    <property type="entry name" value="Nucleotide_cyclase"/>
</dbReference>
<dbReference type="Gene3D" id="3.20.20.450">
    <property type="entry name" value="EAL domain"/>
    <property type="match status" value="1"/>
</dbReference>
<dbReference type="NCBIfam" id="TIGR00254">
    <property type="entry name" value="GGDEF"/>
    <property type="match status" value="1"/>
</dbReference>
<gene>
    <name evidence="10" type="ORF">ICT70_11200</name>
</gene>
<name>A0A8J6QNW3_9BACT</name>
<dbReference type="InterPro" id="IPR029016">
    <property type="entry name" value="GAF-like_dom_sf"/>
</dbReference>
<dbReference type="PANTHER" id="PTHR44757">
    <property type="entry name" value="DIGUANYLATE CYCLASE DGCP"/>
    <property type="match status" value="1"/>
</dbReference>
<evidence type="ECO:0000259" key="8">
    <source>
        <dbReference type="PROSITE" id="PS50883"/>
    </source>
</evidence>
<keyword evidence="4" id="KW-0597">Phosphoprotein</keyword>
<evidence type="ECO:0000313" key="10">
    <source>
        <dbReference type="EMBL" id="MBD1401242.1"/>
    </source>
</evidence>
<dbReference type="SUPFAM" id="SSF55073">
    <property type="entry name" value="Nucleotide cyclase"/>
    <property type="match status" value="1"/>
</dbReference>
<evidence type="ECO:0000256" key="2">
    <source>
        <dbReference type="ARBA" id="ARBA00022777"/>
    </source>
</evidence>
<dbReference type="CDD" id="cd00130">
    <property type="entry name" value="PAS"/>
    <property type="match status" value="3"/>
</dbReference>
<dbReference type="InterPro" id="IPR001610">
    <property type="entry name" value="PAC"/>
</dbReference>
<evidence type="ECO:0000313" key="11">
    <source>
        <dbReference type="Proteomes" id="UP000632828"/>
    </source>
</evidence>
<dbReference type="Gene3D" id="3.40.50.2300">
    <property type="match status" value="1"/>
</dbReference>
<dbReference type="GO" id="GO:0006355">
    <property type="term" value="P:regulation of DNA-templated transcription"/>
    <property type="evidence" value="ECO:0007669"/>
    <property type="project" value="InterPro"/>
</dbReference>
<dbReference type="InterPro" id="IPR000014">
    <property type="entry name" value="PAS"/>
</dbReference>
<keyword evidence="1" id="KW-0808">Transferase</keyword>
<evidence type="ECO:0000259" key="7">
    <source>
        <dbReference type="PROSITE" id="PS50113"/>
    </source>
</evidence>
<dbReference type="CDD" id="cd01948">
    <property type="entry name" value="EAL"/>
    <property type="match status" value="1"/>
</dbReference>
<dbReference type="InterPro" id="IPR043128">
    <property type="entry name" value="Rev_trsase/Diguanyl_cyclase"/>
</dbReference>
<dbReference type="SMART" id="SM00065">
    <property type="entry name" value="GAF"/>
    <property type="match status" value="1"/>
</dbReference>
<dbReference type="InterPro" id="IPR035919">
    <property type="entry name" value="EAL_sf"/>
</dbReference>
<dbReference type="RefSeq" id="WP_191156640.1">
    <property type="nucleotide sequence ID" value="NZ_JACWUN010000013.1"/>
</dbReference>
<dbReference type="InterPro" id="IPR013656">
    <property type="entry name" value="PAS_4"/>
</dbReference>
<dbReference type="PANTHER" id="PTHR44757:SF2">
    <property type="entry name" value="BIOFILM ARCHITECTURE MAINTENANCE PROTEIN MBAA"/>
    <property type="match status" value="1"/>
</dbReference>
<dbReference type="Proteomes" id="UP000632828">
    <property type="component" value="Unassembled WGS sequence"/>
</dbReference>
<dbReference type="AlphaFoldDB" id="A0A8J6QNW3"/>
<dbReference type="FunFam" id="3.30.70.270:FF:000001">
    <property type="entry name" value="Diguanylate cyclase domain protein"/>
    <property type="match status" value="1"/>
</dbReference>
<keyword evidence="2" id="KW-0418">Kinase</keyword>
<feature type="domain" description="PAS" evidence="6">
    <location>
        <begin position="434"/>
        <end position="479"/>
    </location>
</feature>
<dbReference type="SMART" id="SM00267">
    <property type="entry name" value="GGDEF"/>
    <property type="match status" value="1"/>
</dbReference>
<dbReference type="FunFam" id="3.20.20.450:FF:000001">
    <property type="entry name" value="Cyclic di-GMP phosphodiesterase yahA"/>
    <property type="match status" value="1"/>
</dbReference>
<dbReference type="Pfam" id="PF13426">
    <property type="entry name" value="PAS_9"/>
    <property type="match status" value="1"/>
</dbReference>
<evidence type="ECO:0000259" key="6">
    <source>
        <dbReference type="PROSITE" id="PS50112"/>
    </source>
</evidence>
<dbReference type="Pfam" id="PF00990">
    <property type="entry name" value="GGDEF"/>
    <property type="match status" value="1"/>
</dbReference>
<protein>
    <submittedName>
        <fullName evidence="10">EAL domain-containing protein</fullName>
    </submittedName>
</protein>
<feature type="domain" description="GGDEF" evidence="9">
    <location>
        <begin position="709"/>
        <end position="842"/>
    </location>
</feature>
<dbReference type="PROSITE" id="PS50110">
    <property type="entry name" value="RESPONSE_REGULATORY"/>
    <property type="match status" value="1"/>
</dbReference>
<dbReference type="InterPro" id="IPR000700">
    <property type="entry name" value="PAS-assoc_C"/>
</dbReference>
<dbReference type="SMART" id="SM00052">
    <property type="entry name" value="EAL"/>
    <property type="match status" value="1"/>
</dbReference>
<evidence type="ECO:0000256" key="1">
    <source>
        <dbReference type="ARBA" id="ARBA00022679"/>
    </source>
</evidence>
<dbReference type="Pfam" id="PF00989">
    <property type="entry name" value="PAS"/>
    <property type="match status" value="1"/>
</dbReference>
<dbReference type="PROSITE" id="PS50887">
    <property type="entry name" value="GGDEF"/>
    <property type="match status" value="1"/>
</dbReference>
<feature type="domain" description="Response regulatory" evidence="5">
    <location>
        <begin position="7"/>
        <end position="122"/>
    </location>
</feature>
<feature type="domain" description="PAS" evidence="6">
    <location>
        <begin position="552"/>
        <end position="598"/>
    </location>
</feature>
<comment type="caution">
    <text evidence="10">The sequence shown here is derived from an EMBL/GenBank/DDBJ whole genome shotgun (WGS) entry which is preliminary data.</text>
</comment>
<comment type="catalytic activity">
    <reaction evidence="3">
        <text>3',3'-c-di-GMP + H2O = 5'-phosphoguanylyl(3'-&gt;5')guanosine + H(+)</text>
        <dbReference type="Rhea" id="RHEA:24902"/>
        <dbReference type="ChEBI" id="CHEBI:15377"/>
        <dbReference type="ChEBI" id="CHEBI:15378"/>
        <dbReference type="ChEBI" id="CHEBI:58754"/>
        <dbReference type="ChEBI" id="CHEBI:58805"/>
        <dbReference type="EC" id="3.1.4.52"/>
    </reaction>
    <physiologicalReaction direction="left-to-right" evidence="3">
        <dbReference type="Rhea" id="RHEA:24903"/>
    </physiologicalReaction>
</comment>
<dbReference type="PROSITE" id="PS50112">
    <property type="entry name" value="PAS"/>
    <property type="match status" value="3"/>
</dbReference>
<dbReference type="SUPFAM" id="SSF55785">
    <property type="entry name" value="PYP-like sensor domain (PAS domain)"/>
    <property type="match status" value="3"/>
</dbReference>
<dbReference type="PROSITE" id="PS50113">
    <property type="entry name" value="PAC"/>
    <property type="match status" value="1"/>
</dbReference>
<dbReference type="GO" id="GO:0016301">
    <property type="term" value="F:kinase activity"/>
    <property type="evidence" value="ECO:0007669"/>
    <property type="project" value="UniProtKB-KW"/>
</dbReference>
<dbReference type="GO" id="GO:0071111">
    <property type="term" value="F:cyclic-guanylate-specific phosphodiesterase activity"/>
    <property type="evidence" value="ECO:0007669"/>
    <property type="project" value="UniProtKB-EC"/>
</dbReference>
<dbReference type="CDD" id="cd01949">
    <property type="entry name" value="GGDEF"/>
    <property type="match status" value="1"/>
</dbReference>
<dbReference type="SMART" id="SM00086">
    <property type="entry name" value="PAC"/>
    <property type="match status" value="2"/>
</dbReference>
<dbReference type="InterPro" id="IPR001633">
    <property type="entry name" value="EAL_dom"/>
</dbReference>
<evidence type="ECO:0000259" key="5">
    <source>
        <dbReference type="PROSITE" id="PS50110"/>
    </source>
</evidence>
<evidence type="ECO:0000256" key="4">
    <source>
        <dbReference type="PROSITE-ProRule" id="PRU00169"/>
    </source>
</evidence>
<dbReference type="NCBIfam" id="TIGR00229">
    <property type="entry name" value="sensory_box"/>
    <property type="match status" value="3"/>
</dbReference>
<proteinExistence type="predicted"/>
<dbReference type="SMART" id="SM00448">
    <property type="entry name" value="REC"/>
    <property type="match status" value="1"/>
</dbReference>
<reference evidence="10" key="1">
    <citation type="submission" date="2020-09" db="EMBL/GenBank/DDBJ databases">
        <title>Pelobacter alkaliphilus sp. nov., a novel anaerobic arsenate-reducing bacterium from terrestrial mud volcano.</title>
        <authorList>
            <person name="Khomyakova M.A."/>
            <person name="Merkel A.Y."/>
            <person name="Slobodkin A.I."/>
        </authorList>
    </citation>
    <scope>NUCLEOTIDE SEQUENCE</scope>
    <source>
        <strain evidence="10">M08fum</strain>
    </source>
</reference>
<dbReference type="Gene3D" id="3.30.70.270">
    <property type="match status" value="1"/>
</dbReference>
<dbReference type="Pfam" id="PF00563">
    <property type="entry name" value="EAL"/>
    <property type="match status" value="1"/>
</dbReference>
<dbReference type="GO" id="GO:0071732">
    <property type="term" value="P:cellular response to nitric oxide"/>
    <property type="evidence" value="ECO:0007669"/>
    <property type="project" value="UniProtKB-ARBA"/>
</dbReference>
<dbReference type="Gene3D" id="3.30.450.20">
    <property type="entry name" value="PAS domain"/>
    <property type="match status" value="3"/>
</dbReference>
<accession>A0A8J6QNW3</accession>
<dbReference type="SMART" id="SM00091">
    <property type="entry name" value="PAS"/>
    <property type="match status" value="3"/>
</dbReference>
<dbReference type="Pfam" id="PF08448">
    <property type="entry name" value="PAS_4"/>
    <property type="match status" value="1"/>
</dbReference>
<feature type="domain" description="PAC" evidence="7">
    <location>
        <begin position="623"/>
        <end position="677"/>
    </location>
</feature>
<dbReference type="Pfam" id="PF00072">
    <property type="entry name" value="Response_reg"/>
    <property type="match status" value="1"/>
</dbReference>
<dbReference type="InterPro" id="IPR000160">
    <property type="entry name" value="GGDEF_dom"/>
</dbReference>
<dbReference type="InterPro" id="IPR001789">
    <property type="entry name" value="Sig_transdc_resp-reg_receiver"/>
</dbReference>
<dbReference type="SUPFAM" id="SSF55781">
    <property type="entry name" value="GAF domain-like"/>
    <property type="match status" value="1"/>
</dbReference>
<feature type="domain" description="EAL" evidence="8">
    <location>
        <begin position="850"/>
        <end position="1104"/>
    </location>
</feature>
<evidence type="ECO:0000256" key="3">
    <source>
        <dbReference type="ARBA" id="ARBA00051114"/>
    </source>
</evidence>
<keyword evidence="11" id="KW-1185">Reference proteome</keyword>
<feature type="modified residue" description="4-aspartylphosphate" evidence="4">
    <location>
        <position position="58"/>
    </location>
</feature>
<dbReference type="InterPro" id="IPR011006">
    <property type="entry name" value="CheY-like_superfamily"/>
</dbReference>
<dbReference type="EMBL" id="JACWUN010000013">
    <property type="protein sequence ID" value="MBD1401242.1"/>
    <property type="molecule type" value="Genomic_DNA"/>
</dbReference>
<dbReference type="InterPro" id="IPR013767">
    <property type="entry name" value="PAS_fold"/>
</dbReference>